<evidence type="ECO:0000313" key="9">
    <source>
        <dbReference type="Proteomes" id="UP001164706"/>
    </source>
</evidence>
<feature type="domain" description="Cardiolipin synthase N-terminal" evidence="7">
    <location>
        <begin position="20"/>
        <end position="61"/>
    </location>
</feature>
<feature type="transmembrane region" description="Helical" evidence="6">
    <location>
        <begin position="41"/>
        <end position="60"/>
    </location>
</feature>
<evidence type="ECO:0000259" key="7">
    <source>
        <dbReference type="Pfam" id="PF13396"/>
    </source>
</evidence>
<evidence type="ECO:0000256" key="4">
    <source>
        <dbReference type="ARBA" id="ARBA00022989"/>
    </source>
</evidence>
<dbReference type="RefSeq" id="WP_267780315.1">
    <property type="nucleotide sequence ID" value="NZ_CP113089.1"/>
</dbReference>
<keyword evidence="9" id="KW-1185">Reference proteome</keyword>
<proteinExistence type="predicted"/>
<comment type="subcellular location">
    <subcellularLocation>
        <location evidence="1">Cell membrane</location>
        <topology evidence="1">Multi-pass membrane protein</topology>
    </subcellularLocation>
</comment>
<dbReference type="GO" id="GO:0005886">
    <property type="term" value="C:plasma membrane"/>
    <property type="evidence" value="ECO:0007669"/>
    <property type="project" value="UniProtKB-SubCell"/>
</dbReference>
<accession>A0A9E8MJC7</accession>
<evidence type="ECO:0000256" key="5">
    <source>
        <dbReference type="ARBA" id="ARBA00023136"/>
    </source>
</evidence>
<feature type="transmembrane region" description="Helical" evidence="6">
    <location>
        <begin position="6"/>
        <end position="29"/>
    </location>
</feature>
<dbReference type="AlphaFoldDB" id="A0A9E8MJC7"/>
<organism evidence="8 9">
    <name type="scientific">Microcella daejeonensis</name>
    <dbReference type="NCBI Taxonomy" id="2994971"/>
    <lineage>
        <taxon>Bacteria</taxon>
        <taxon>Bacillati</taxon>
        <taxon>Actinomycetota</taxon>
        <taxon>Actinomycetes</taxon>
        <taxon>Micrococcales</taxon>
        <taxon>Microbacteriaceae</taxon>
        <taxon>Microcella</taxon>
    </lineage>
</organism>
<sequence length="80" mass="8472">MEALPVFILAAVCGVIVIAFIVVAVLQVVRSTDISLTARTAWVIGIVVAPLIGAMAWYLLGDRTPQIERELGIRGPRSGG</sequence>
<evidence type="ECO:0000256" key="2">
    <source>
        <dbReference type="ARBA" id="ARBA00022475"/>
    </source>
</evidence>
<keyword evidence="3 6" id="KW-0812">Transmembrane</keyword>
<evidence type="ECO:0000256" key="1">
    <source>
        <dbReference type="ARBA" id="ARBA00004651"/>
    </source>
</evidence>
<keyword evidence="5 6" id="KW-0472">Membrane</keyword>
<dbReference type="InterPro" id="IPR027379">
    <property type="entry name" value="CLS_N"/>
</dbReference>
<dbReference type="KEGG" id="mdb:OVN18_08640"/>
<name>A0A9E8MJC7_9MICO</name>
<dbReference type="Pfam" id="PF13396">
    <property type="entry name" value="PLDc_N"/>
    <property type="match status" value="1"/>
</dbReference>
<dbReference type="EMBL" id="CP113089">
    <property type="protein sequence ID" value="WAB80634.1"/>
    <property type="molecule type" value="Genomic_DNA"/>
</dbReference>
<gene>
    <name evidence="8" type="ORF">OVN18_08640</name>
</gene>
<keyword evidence="4 6" id="KW-1133">Transmembrane helix</keyword>
<evidence type="ECO:0000256" key="6">
    <source>
        <dbReference type="SAM" id="Phobius"/>
    </source>
</evidence>
<evidence type="ECO:0000256" key="3">
    <source>
        <dbReference type="ARBA" id="ARBA00022692"/>
    </source>
</evidence>
<protein>
    <submittedName>
        <fullName evidence="8">PLDc N-terminal domain-containing protein</fullName>
    </submittedName>
</protein>
<evidence type="ECO:0000313" key="8">
    <source>
        <dbReference type="EMBL" id="WAB80634.1"/>
    </source>
</evidence>
<reference evidence="8" key="1">
    <citation type="submission" date="2022-11" db="EMBL/GenBank/DDBJ databases">
        <title>Description of Microcella daejonensis nov. sp, isolated from riverside soil.</title>
        <authorList>
            <person name="Molina K.M."/>
            <person name="Kim S.B."/>
        </authorList>
    </citation>
    <scope>NUCLEOTIDE SEQUENCE</scope>
    <source>
        <strain evidence="8">MMS21-STM12</strain>
    </source>
</reference>
<keyword evidence="2" id="KW-1003">Cell membrane</keyword>
<dbReference type="Proteomes" id="UP001164706">
    <property type="component" value="Chromosome"/>
</dbReference>